<dbReference type="InterPro" id="IPR056906">
    <property type="entry name" value="ORF2/G2P_dom"/>
</dbReference>
<dbReference type="AlphaFoldDB" id="A0A4R2KU49"/>
<organism evidence="3 4">
    <name type="scientific">Chromatocurvus halotolerans</name>
    <dbReference type="NCBI Taxonomy" id="1132028"/>
    <lineage>
        <taxon>Bacteria</taxon>
        <taxon>Pseudomonadati</taxon>
        <taxon>Pseudomonadota</taxon>
        <taxon>Gammaproteobacteria</taxon>
        <taxon>Cellvibrionales</taxon>
        <taxon>Halieaceae</taxon>
        <taxon>Chromatocurvus</taxon>
    </lineage>
</organism>
<reference evidence="3 4" key="1">
    <citation type="submission" date="2019-03" db="EMBL/GenBank/DDBJ databases">
        <title>Genomic Encyclopedia of Type Strains, Phase IV (KMG-IV): sequencing the most valuable type-strain genomes for metagenomic binning, comparative biology and taxonomic classification.</title>
        <authorList>
            <person name="Goeker M."/>
        </authorList>
    </citation>
    <scope>NUCLEOTIDE SEQUENCE [LARGE SCALE GENOMIC DNA]</scope>
    <source>
        <strain evidence="3 4">DSM 23344</strain>
    </source>
</reference>
<feature type="domain" description="Replication-associated protein ORF2/G2P" evidence="2">
    <location>
        <begin position="290"/>
        <end position="380"/>
    </location>
</feature>
<dbReference type="Pfam" id="PF23343">
    <property type="entry name" value="REP_ORF2-G2P"/>
    <property type="match status" value="1"/>
</dbReference>
<feature type="coiled-coil region" evidence="1">
    <location>
        <begin position="432"/>
        <end position="459"/>
    </location>
</feature>
<comment type="caution">
    <text evidence="3">The sequence shown here is derived from an EMBL/GenBank/DDBJ whole genome shotgun (WGS) entry which is preliminary data.</text>
</comment>
<keyword evidence="1" id="KW-0175">Coiled coil</keyword>
<evidence type="ECO:0000259" key="2">
    <source>
        <dbReference type="Pfam" id="PF23343"/>
    </source>
</evidence>
<proteinExistence type="predicted"/>
<evidence type="ECO:0000313" key="3">
    <source>
        <dbReference type="EMBL" id="TCO73708.1"/>
    </source>
</evidence>
<keyword evidence="4" id="KW-1185">Reference proteome</keyword>
<protein>
    <recommendedName>
        <fullName evidence="2">Replication-associated protein ORF2/G2P domain-containing protein</fullName>
    </recommendedName>
</protein>
<accession>A0A4R2KU49</accession>
<sequence length="601" mass="68469">MADAPHIVQRKPGVTPQDCRKAPADLLAYYFHDPGRPPVGEPPSEILYSNKPAKPAFLGPGDSRDHRLVRESKSQTCPNSEQILDDGRAWRSTLASAPDPWIAPRPRSAAGAPGVYGVVEYRAWCDEYRIRTEADCGPAPPPQAGGRRSAMLTERAAMKLAEAGRYMASCHGGFRTFLTLTFDAVSRARLALPKNSDISGPWSPFPRIIDRPASCLRTATPTTIQSEVSRFFDGARKMHYRGWVTRKGRRVPGSPPCHDDAVTRAALANKRKEAAGMVSPWPRSKRAPMRAVEATRDYFPEVPRRPLRYCWVAENPVNASGEQNPHVHVLMDWGVPYHLFKDWAVRLEKLWGQGFAHLEKIREAQAATGYLLKALGYMTKGAQAADQGPIRGNRYAISQGAHAPPWVTIEKRELRALGALIADIADHCQHVYARQQAELRRSREECEAARDASRKIREQGREPSKERRAILERARRRLERCRRHDRARPIVANRYRIICRGRDAFREVRTWLGQARHYPSGVVSYLPEKPAGEYWEVTKKPPPADVAEMRRCIGWRRQCREAERRKWTDWEWMQARDEYEQCATMLSERELERAECTLRPR</sequence>
<name>A0A4R2KU49_9GAMM</name>
<dbReference type="EMBL" id="SLWX01000015">
    <property type="protein sequence ID" value="TCO73708.1"/>
    <property type="molecule type" value="Genomic_DNA"/>
</dbReference>
<gene>
    <name evidence="3" type="ORF">EV688_11524</name>
</gene>
<evidence type="ECO:0000256" key="1">
    <source>
        <dbReference type="SAM" id="Coils"/>
    </source>
</evidence>
<evidence type="ECO:0000313" key="4">
    <source>
        <dbReference type="Proteomes" id="UP000294980"/>
    </source>
</evidence>
<dbReference type="Proteomes" id="UP000294980">
    <property type="component" value="Unassembled WGS sequence"/>
</dbReference>